<feature type="transmembrane region" description="Helical" evidence="5">
    <location>
        <begin position="390"/>
        <end position="421"/>
    </location>
</feature>
<feature type="transmembrane region" description="Helical" evidence="5">
    <location>
        <begin position="85"/>
        <end position="102"/>
    </location>
</feature>
<dbReference type="RefSeq" id="WP_200465795.1">
    <property type="nucleotide sequence ID" value="NZ_JAENRR010000037.1"/>
</dbReference>
<organism evidence="7 8">
    <name type="scientific">Carboxylicivirga marina</name>
    <dbReference type="NCBI Taxonomy" id="2800988"/>
    <lineage>
        <taxon>Bacteria</taxon>
        <taxon>Pseudomonadati</taxon>
        <taxon>Bacteroidota</taxon>
        <taxon>Bacteroidia</taxon>
        <taxon>Marinilabiliales</taxon>
        <taxon>Marinilabiliaceae</taxon>
        <taxon>Carboxylicivirga</taxon>
    </lineage>
</organism>
<dbReference type="PANTHER" id="PTHR11814">
    <property type="entry name" value="SULFATE TRANSPORTER"/>
    <property type="match status" value="1"/>
</dbReference>
<keyword evidence="8" id="KW-1185">Reference proteome</keyword>
<keyword evidence="3 5" id="KW-1133">Transmembrane helix</keyword>
<feature type="domain" description="SLC26A/SulP transporter" evidence="6">
    <location>
        <begin position="9"/>
        <end position="384"/>
    </location>
</feature>
<evidence type="ECO:0000256" key="4">
    <source>
        <dbReference type="ARBA" id="ARBA00023136"/>
    </source>
</evidence>
<evidence type="ECO:0000256" key="3">
    <source>
        <dbReference type="ARBA" id="ARBA00022989"/>
    </source>
</evidence>
<evidence type="ECO:0000256" key="1">
    <source>
        <dbReference type="ARBA" id="ARBA00004141"/>
    </source>
</evidence>
<evidence type="ECO:0000313" key="7">
    <source>
        <dbReference type="EMBL" id="MBK3518568.1"/>
    </source>
</evidence>
<dbReference type="Pfam" id="PF00916">
    <property type="entry name" value="Sulfate_transp"/>
    <property type="match status" value="1"/>
</dbReference>
<feature type="transmembrane region" description="Helical" evidence="5">
    <location>
        <begin position="194"/>
        <end position="212"/>
    </location>
</feature>
<keyword evidence="4 5" id="KW-0472">Membrane</keyword>
<evidence type="ECO:0000256" key="5">
    <source>
        <dbReference type="SAM" id="Phobius"/>
    </source>
</evidence>
<comment type="caution">
    <text evidence="7">The sequence shown here is derived from an EMBL/GenBank/DDBJ whole genome shotgun (WGS) entry which is preliminary data.</text>
</comment>
<evidence type="ECO:0000256" key="2">
    <source>
        <dbReference type="ARBA" id="ARBA00022692"/>
    </source>
</evidence>
<feature type="transmembrane region" description="Helical" evidence="5">
    <location>
        <begin position="61"/>
        <end position="79"/>
    </location>
</feature>
<feature type="transmembrane region" description="Helical" evidence="5">
    <location>
        <begin position="302"/>
        <end position="324"/>
    </location>
</feature>
<protein>
    <submittedName>
        <fullName evidence="7">SulP family inorganic anion transporter</fullName>
    </submittedName>
</protein>
<dbReference type="EMBL" id="JAENRR010000037">
    <property type="protein sequence ID" value="MBK3518568.1"/>
    <property type="molecule type" value="Genomic_DNA"/>
</dbReference>
<reference evidence="7 8" key="1">
    <citation type="submission" date="2021-01" db="EMBL/GenBank/DDBJ databases">
        <title>Carboxyliciviraga sp.nov., isolated from coastal sediments.</title>
        <authorList>
            <person name="Lu D."/>
            <person name="Zhang T."/>
        </authorList>
    </citation>
    <scope>NUCLEOTIDE SEQUENCE [LARGE SCALE GENOMIC DNA]</scope>
    <source>
        <strain evidence="7 8">N1Y132</strain>
    </source>
</reference>
<comment type="subcellular location">
    <subcellularLocation>
        <location evidence="1">Membrane</location>
        <topology evidence="1">Multi-pass membrane protein</topology>
    </subcellularLocation>
</comment>
<feature type="transmembrane region" description="Helical" evidence="5">
    <location>
        <begin position="259"/>
        <end position="281"/>
    </location>
</feature>
<sequence>MKDFFKTYKNDIPAGLVVYLVALPLCLGIALASGAPLFSGVISGILGGIVVGFMSDSRLSVSGPAAGLTVIVFAAIATLGSFETFLLAVFISGAIQLVLGYLRAGVIGHFFPSSVITGMLTAIGLSIILKQIPHAFGYDLAGIDTAAFEDKYGHNTFSELYYMIEAVLPGAIIISVLSMSVLFLWDSKTFKSNLVLRLIPGPLVVVVLGVALNEIFKSSVPVLALDATHLVSLPEMSGFSSLIDELRFPAFGAITNPDVWVVAFTIAIVGSLESLLSLDATDKLDPAKRIASPNKELKAQGVGNMLAGLVGGLPMTAVIVRSSANVNAGGKGKFSAIFHGVLLLLSVLFFAPYLNYIPLSALAAVLIHVGLKLNKVSIYKDAIKKGVNQYIPFFATIAVILLTDLLKGITFGIIIGFVFVLKSNFRSGIILSNVGNNYMIQISRNLYFFNKANVRRTLQYLPKDINLLVDGTEVDFIDNDILEALKDFCSSTAKQNNIKVTIKKSETAALSMFRAGVA</sequence>
<feature type="transmembrane region" description="Helical" evidence="5">
    <location>
        <begin position="109"/>
        <end position="129"/>
    </location>
</feature>
<gene>
    <name evidence="7" type="ORF">JIV24_14580</name>
</gene>
<feature type="transmembrane region" description="Helical" evidence="5">
    <location>
        <begin position="12"/>
        <end position="31"/>
    </location>
</feature>
<dbReference type="InterPro" id="IPR011547">
    <property type="entry name" value="SLC26A/SulP_dom"/>
</dbReference>
<keyword evidence="2 5" id="KW-0812">Transmembrane</keyword>
<evidence type="ECO:0000313" key="8">
    <source>
        <dbReference type="Proteomes" id="UP000605676"/>
    </source>
</evidence>
<feature type="transmembrane region" description="Helical" evidence="5">
    <location>
        <begin position="37"/>
        <end position="54"/>
    </location>
</feature>
<feature type="transmembrane region" description="Helical" evidence="5">
    <location>
        <begin position="160"/>
        <end position="185"/>
    </location>
</feature>
<feature type="transmembrane region" description="Helical" evidence="5">
    <location>
        <begin position="336"/>
        <end position="369"/>
    </location>
</feature>
<evidence type="ECO:0000259" key="6">
    <source>
        <dbReference type="Pfam" id="PF00916"/>
    </source>
</evidence>
<name>A0ABS1HLK6_9BACT</name>
<accession>A0ABS1HLK6</accession>
<dbReference type="Proteomes" id="UP000605676">
    <property type="component" value="Unassembled WGS sequence"/>
</dbReference>
<proteinExistence type="predicted"/>
<dbReference type="InterPro" id="IPR001902">
    <property type="entry name" value="SLC26A/SulP_fam"/>
</dbReference>